<name>A0AAN8NFE5_9PEZI</name>
<feature type="domain" description="Aminoglycoside phosphotransferase" evidence="2">
    <location>
        <begin position="93"/>
        <end position="313"/>
    </location>
</feature>
<reference evidence="3 4" key="1">
    <citation type="submission" date="2019-10" db="EMBL/GenBank/DDBJ databases">
        <authorList>
            <person name="Palmer J.M."/>
        </authorList>
    </citation>
    <scope>NUCLEOTIDE SEQUENCE [LARGE SCALE GENOMIC DNA]</scope>
    <source>
        <strain evidence="3 4">TWF506</strain>
    </source>
</reference>
<feature type="region of interest" description="Disordered" evidence="1">
    <location>
        <begin position="122"/>
        <end position="145"/>
    </location>
</feature>
<dbReference type="AlphaFoldDB" id="A0AAN8NFE5"/>
<dbReference type="SUPFAM" id="SSF56112">
    <property type="entry name" value="Protein kinase-like (PK-like)"/>
    <property type="match status" value="1"/>
</dbReference>
<dbReference type="InterPro" id="IPR011009">
    <property type="entry name" value="Kinase-like_dom_sf"/>
</dbReference>
<dbReference type="Proteomes" id="UP001307849">
    <property type="component" value="Unassembled WGS sequence"/>
</dbReference>
<feature type="compositionally biased region" description="Basic and acidic residues" evidence="1">
    <location>
        <begin position="134"/>
        <end position="143"/>
    </location>
</feature>
<dbReference type="PANTHER" id="PTHR21310">
    <property type="entry name" value="AMINOGLYCOSIDE PHOSPHOTRANSFERASE-RELATED-RELATED"/>
    <property type="match status" value="1"/>
</dbReference>
<dbReference type="Pfam" id="PF01636">
    <property type="entry name" value="APH"/>
    <property type="match status" value="1"/>
</dbReference>
<sequence>MLLTFDLSLTPRPLPSNFQPKPLHPVHKTYLDLRIYIARTLYRFFSFLQRVFNFWISKKNDRYVRGKGSSNPGFRVARISGGYYIKWGVRDVEARAMGFVRENTGVPVPRVLGFWSHREETSSKIGSTSSDGNNKSETKRRESAGPSELNYMLIEALPGDPIGEVWMDMDDAAKARFKQELVGYLRELRALEQQPVPRGGAVPNETPPSGDVEDEVRLGYISAINHQPLTDHRIATVPYGPFEDVEGWLECEYLLGYVAKARPKEVYERLERELKKRDARVVFTHSDLTPRNVLVDKESGRITGIVDWDSAGWCVEWWEGVKGVYGWNDGSFAQKREGKDNITASPSEDSLLGTWRALLRDVVGDFDDVLKADEEMRDIYGFPY</sequence>
<proteinExistence type="predicted"/>
<dbReference type="InterPro" id="IPR051678">
    <property type="entry name" value="AGP_Transferase"/>
</dbReference>
<dbReference type="PANTHER" id="PTHR21310:SF55">
    <property type="entry name" value="AMINOGLYCOSIDE PHOSPHOTRANSFERASE DOMAIN-CONTAINING PROTEIN"/>
    <property type="match status" value="1"/>
</dbReference>
<keyword evidence="4" id="KW-1185">Reference proteome</keyword>
<evidence type="ECO:0000313" key="4">
    <source>
        <dbReference type="Proteomes" id="UP001307849"/>
    </source>
</evidence>
<accession>A0AAN8NFE5</accession>
<evidence type="ECO:0000313" key="3">
    <source>
        <dbReference type="EMBL" id="KAK6514885.1"/>
    </source>
</evidence>
<dbReference type="InterPro" id="IPR002575">
    <property type="entry name" value="Aminoglycoside_PTrfase"/>
</dbReference>
<dbReference type="EMBL" id="JAVHJM010000004">
    <property type="protein sequence ID" value="KAK6514885.1"/>
    <property type="molecule type" value="Genomic_DNA"/>
</dbReference>
<protein>
    <recommendedName>
        <fullName evidence="2">Aminoglycoside phosphotransferase domain-containing protein</fullName>
    </recommendedName>
</protein>
<dbReference type="Gene3D" id="3.90.1200.10">
    <property type="match status" value="1"/>
</dbReference>
<feature type="compositionally biased region" description="Polar residues" evidence="1">
    <location>
        <begin position="123"/>
        <end position="133"/>
    </location>
</feature>
<gene>
    <name evidence="3" type="ORF">TWF506_007247</name>
</gene>
<evidence type="ECO:0000256" key="1">
    <source>
        <dbReference type="SAM" id="MobiDB-lite"/>
    </source>
</evidence>
<comment type="caution">
    <text evidence="3">The sequence shown here is derived from an EMBL/GenBank/DDBJ whole genome shotgun (WGS) entry which is preliminary data.</text>
</comment>
<organism evidence="3 4">
    <name type="scientific">Arthrobotrys conoides</name>
    <dbReference type="NCBI Taxonomy" id="74498"/>
    <lineage>
        <taxon>Eukaryota</taxon>
        <taxon>Fungi</taxon>
        <taxon>Dikarya</taxon>
        <taxon>Ascomycota</taxon>
        <taxon>Pezizomycotina</taxon>
        <taxon>Orbiliomycetes</taxon>
        <taxon>Orbiliales</taxon>
        <taxon>Orbiliaceae</taxon>
        <taxon>Arthrobotrys</taxon>
    </lineage>
</organism>
<evidence type="ECO:0000259" key="2">
    <source>
        <dbReference type="Pfam" id="PF01636"/>
    </source>
</evidence>